<feature type="transmembrane region" description="Helical" evidence="2">
    <location>
        <begin position="78"/>
        <end position="99"/>
    </location>
</feature>
<dbReference type="VEuPathDB" id="FungiDB:ASPWEDRAFT_362213"/>
<dbReference type="GeneID" id="63750246"/>
<keyword evidence="2" id="KW-1133">Transmembrane helix</keyword>
<evidence type="ECO:0000313" key="4">
    <source>
        <dbReference type="Proteomes" id="UP000184383"/>
    </source>
</evidence>
<dbReference type="AlphaFoldDB" id="A0A1L9RWG0"/>
<feature type="transmembrane region" description="Helical" evidence="2">
    <location>
        <begin position="40"/>
        <end position="58"/>
    </location>
</feature>
<feature type="transmembrane region" description="Helical" evidence="2">
    <location>
        <begin position="178"/>
        <end position="198"/>
    </location>
</feature>
<reference evidence="4" key="1">
    <citation type="journal article" date="2017" name="Genome Biol.">
        <title>Comparative genomics reveals high biological diversity and specific adaptations in the industrially and medically important fungal genus Aspergillus.</title>
        <authorList>
            <person name="de Vries R.P."/>
            <person name="Riley R."/>
            <person name="Wiebenga A."/>
            <person name="Aguilar-Osorio G."/>
            <person name="Amillis S."/>
            <person name="Uchima C.A."/>
            <person name="Anderluh G."/>
            <person name="Asadollahi M."/>
            <person name="Askin M."/>
            <person name="Barry K."/>
            <person name="Battaglia E."/>
            <person name="Bayram O."/>
            <person name="Benocci T."/>
            <person name="Braus-Stromeyer S.A."/>
            <person name="Caldana C."/>
            <person name="Canovas D."/>
            <person name="Cerqueira G.C."/>
            <person name="Chen F."/>
            <person name="Chen W."/>
            <person name="Choi C."/>
            <person name="Clum A."/>
            <person name="Dos Santos R.A."/>
            <person name="Damasio A.R."/>
            <person name="Diallinas G."/>
            <person name="Emri T."/>
            <person name="Fekete E."/>
            <person name="Flipphi M."/>
            <person name="Freyberg S."/>
            <person name="Gallo A."/>
            <person name="Gournas C."/>
            <person name="Habgood R."/>
            <person name="Hainaut M."/>
            <person name="Harispe M.L."/>
            <person name="Henrissat B."/>
            <person name="Hilden K.S."/>
            <person name="Hope R."/>
            <person name="Hossain A."/>
            <person name="Karabika E."/>
            <person name="Karaffa L."/>
            <person name="Karanyi Z."/>
            <person name="Krasevec N."/>
            <person name="Kuo A."/>
            <person name="Kusch H."/>
            <person name="LaButti K."/>
            <person name="Lagendijk E.L."/>
            <person name="Lapidus A."/>
            <person name="Levasseur A."/>
            <person name="Lindquist E."/>
            <person name="Lipzen A."/>
            <person name="Logrieco A.F."/>
            <person name="MacCabe A."/>
            <person name="Maekelae M.R."/>
            <person name="Malavazi I."/>
            <person name="Melin P."/>
            <person name="Meyer V."/>
            <person name="Mielnichuk N."/>
            <person name="Miskei M."/>
            <person name="Molnar A.P."/>
            <person name="Mule G."/>
            <person name="Ngan C.Y."/>
            <person name="Orejas M."/>
            <person name="Orosz E."/>
            <person name="Ouedraogo J.P."/>
            <person name="Overkamp K.M."/>
            <person name="Park H.-S."/>
            <person name="Perrone G."/>
            <person name="Piumi F."/>
            <person name="Punt P.J."/>
            <person name="Ram A.F."/>
            <person name="Ramon A."/>
            <person name="Rauscher S."/>
            <person name="Record E."/>
            <person name="Riano-Pachon D.M."/>
            <person name="Robert V."/>
            <person name="Roehrig J."/>
            <person name="Ruller R."/>
            <person name="Salamov A."/>
            <person name="Salih N.S."/>
            <person name="Samson R.A."/>
            <person name="Sandor E."/>
            <person name="Sanguinetti M."/>
            <person name="Schuetze T."/>
            <person name="Sepcic K."/>
            <person name="Shelest E."/>
            <person name="Sherlock G."/>
            <person name="Sophianopoulou V."/>
            <person name="Squina F.M."/>
            <person name="Sun H."/>
            <person name="Susca A."/>
            <person name="Todd R.B."/>
            <person name="Tsang A."/>
            <person name="Unkles S.E."/>
            <person name="van de Wiele N."/>
            <person name="van Rossen-Uffink D."/>
            <person name="Oliveira J.V."/>
            <person name="Vesth T.C."/>
            <person name="Visser J."/>
            <person name="Yu J.-H."/>
            <person name="Zhou M."/>
            <person name="Andersen M.R."/>
            <person name="Archer D.B."/>
            <person name="Baker S.E."/>
            <person name="Benoit I."/>
            <person name="Brakhage A.A."/>
            <person name="Braus G.H."/>
            <person name="Fischer R."/>
            <person name="Frisvad J.C."/>
            <person name="Goldman G.H."/>
            <person name="Houbraken J."/>
            <person name="Oakley B."/>
            <person name="Pocsi I."/>
            <person name="Scazzocchio C."/>
            <person name="Seiboth B."/>
            <person name="vanKuyk P.A."/>
            <person name="Wortman J."/>
            <person name="Dyer P.S."/>
            <person name="Grigoriev I.V."/>
        </authorList>
    </citation>
    <scope>NUCLEOTIDE SEQUENCE [LARGE SCALE GENOMIC DNA]</scope>
    <source>
        <strain evidence="4">DTO 134E9</strain>
    </source>
</reference>
<accession>A0A1L9RWG0</accession>
<feature type="region of interest" description="Disordered" evidence="1">
    <location>
        <begin position="1"/>
        <end position="27"/>
    </location>
</feature>
<feature type="transmembrane region" description="Helical" evidence="2">
    <location>
        <begin position="324"/>
        <end position="342"/>
    </location>
</feature>
<organism evidence="3 4">
    <name type="scientific">Aspergillus wentii DTO 134E9</name>
    <dbReference type="NCBI Taxonomy" id="1073089"/>
    <lineage>
        <taxon>Eukaryota</taxon>
        <taxon>Fungi</taxon>
        <taxon>Dikarya</taxon>
        <taxon>Ascomycota</taxon>
        <taxon>Pezizomycotina</taxon>
        <taxon>Eurotiomycetes</taxon>
        <taxon>Eurotiomycetidae</taxon>
        <taxon>Eurotiales</taxon>
        <taxon>Aspergillaceae</taxon>
        <taxon>Aspergillus</taxon>
        <taxon>Aspergillus subgen. Cremei</taxon>
    </lineage>
</organism>
<feature type="transmembrane region" description="Helical" evidence="2">
    <location>
        <begin position="218"/>
        <end position="240"/>
    </location>
</feature>
<dbReference type="Proteomes" id="UP000184383">
    <property type="component" value="Unassembled WGS sequence"/>
</dbReference>
<feature type="transmembrane region" description="Helical" evidence="2">
    <location>
        <begin position="133"/>
        <end position="150"/>
    </location>
</feature>
<protein>
    <submittedName>
        <fullName evidence="3">Uncharacterized protein</fullName>
    </submittedName>
</protein>
<evidence type="ECO:0000256" key="1">
    <source>
        <dbReference type="SAM" id="MobiDB-lite"/>
    </source>
</evidence>
<keyword evidence="4" id="KW-1185">Reference proteome</keyword>
<proteinExistence type="predicted"/>
<keyword evidence="2" id="KW-0812">Transmembrane</keyword>
<sequence>MPRKKNGATAASQSDKPSAEVQPTTPPQVRASRLARIPSFVRYLLVVFISLTLSSTLFSLTSGITLGELGGVSKHLDAWWEVGGLIGWKAIEIGLAWTLGFDGRDVFSFLFLTHLPTYSLLSSFYGIRPTTILVAYAITLFSTTAPFVLLRQPTSVHDLSHAPSGTVSNRSILDDRATTIYTTVAATSIFAVVLYSSYATWLPAWLVVHFENIPDISVAHAGPAGLPVLFLTLLPAGWAARDYLFVSSTGAANIPETKPEESPADRHGEYLACAIYRRTWGSLSRKSRVLLSRTFNLASLVHLNTIVQVAGTMQGVDFVGASRLGLMWAAAILITGATFGWIEAVDGV</sequence>
<evidence type="ECO:0000256" key="2">
    <source>
        <dbReference type="SAM" id="Phobius"/>
    </source>
</evidence>
<keyword evidence="2" id="KW-0472">Membrane</keyword>
<name>A0A1L9RWG0_ASPWE</name>
<feature type="transmembrane region" description="Helical" evidence="2">
    <location>
        <begin position="106"/>
        <end position="127"/>
    </location>
</feature>
<evidence type="ECO:0000313" key="3">
    <source>
        <dbReference type="EMBL" id="OJJ39214.1"/>
    </source>
</evidence>
<dbReference type="OrthoDB" id="5394254at2759"/>
<gene>
    <name evidence="3" type="ORF">ASPWEDRAFT_362213</name>
</gene>
<dbReference type="RefSeq" id="XP_040692890.1">
    <property type="nucleotide sequence ID" value="XM_040834398.1"/>
</dbReference>
<dbReference type="EMBL" id="KV878210">
    <property type="protein sequence ID" value="OJJ39214.1"/>
    <property type="molecule type" value="Genomic_DNA"/>
</dbReference>